<sequence>MDQFRLGVKGEGYAFFLPDSYNKDTKVIGGQMRRSISGKAKRDIITTKKVFSLGFTFLSADETAAIYEQFLKNIEDGKNLTFADDEGVEYTVMFANDSFGISDRQAADEVFWSGNINLEEV</sequence>
<reference evidence="2" key="2">
    <citation type="submission" date="2015-01" db="EMBL/GenBank/DDBJ databases">
        <title>Complete Genome of Bacillus megaterium Siphophage Stahl.</title>
        <authorList>
            <person name="Brizendine A.M."/>
            <person name="Rousseau S."/>
            <person name="Hernandez A.C."/>
            <person name="Everett G.F.K."/>
        </authorList>
    </citation>
    <scope>NUCLEOTIDE SEQUENCE [LARGE SCALE GENOMIC DNA]</scope>
</reference>
<proteinExistence type="predicted"/>
<keyword evidence="2" id="KW-1185">Reference proteome</keyword>
<evidence type="ECO:0000313" key="2">
    <source>
        <dbReference type="Proteomes" id="UP000033015"/>
    </source>
</evidence>
<dbReference type="OrthoDB" id="14177at10239"/>
<dbReference type="KEGG" id="vg:26647857"/>
<dbReference type="EMBL" id="KP696447">
    <property type="protein sequence ID" value="AKA61482.1"/>
    <property type="molecule type" value="Genomic_DNA"/>
</dbReference>
<organism evidence="1 2">
    <name type="scientific">Bacillus phage Stahl</name>
    <dbReference type="NCBI Taxonomy" id="1610832"/>
    <lineage>
        <taxon>Viruses</taxon>
        <taxon>Duplodnaviria</taxon>
        <taxon>Heunggongvirae</taxon>
        <taxon>Uroviricota</taxon>
        <taxon>Caudoviricetes</taxon>
        <taxon>Slashvirus</taxon>
        <taxon>Slashvirus stahl</taxon>
    </lineage>
</organism>
<dbReference type="RefSeq" id="YP_009203658.1">
    <property type="nucleotide sequence ID" value="NC_028856.1"/>
</dbReference>
<dbReference type="GeneID" id="26647857"/>
<evidence type="ECO:0000313" key="1">
    <source>
        <dbReference type="EMBL" id="AKA61482.1"/>
    </source>
</evidence>
<accession>A0A0E3JJ43</accession>
<protein>
    <submittedName>
        <fullName evidence="1">Uncharacterized protein</fullName>
    </submittedName>
</protein>
<reference evidence="1 2" key="1">
    <citation type="journal article" date="2015" name="Genome Announc.">
        <title>Complete Genome Sequence of Bacillus megaterium Siphophage Stahl.</title>
        <authorList>
            <person name="Brizendine A.M."/>
            <person name="Rousseau S."/>
            <person name="Hernandez A.C."/>
            <person name="Kuty Everett G.F."/>
        </authorList>
    </citation>
    <scope>NUCLEOTIDE SEQUENCE [LARGE SCALE GENOMIC DNA]</scope>
</reference>
<gene>
    <name evidence="1" type="ORF">CPT_Stahl54</name>
</gene>
<name>A0A0E3JJ43_9CAUD</name>
<dbReference type="Proteomes" id="UP000033015">
    <property type="component" value="Segment"/>
</dbReference>